<evidence type="ECO:0000313" key="2">
    <source>
        <dbReference type="Proteomes" id="UP000324748"/>
    </source>
</evidence>
<gene>
    <name evidence="1" type="ORF">PGT21_024986</name>
</gene>
<dbReference type="AlphaFoldDB" id="A0A5B0LNK8"/>
<dbReference type="EMBL" id="VSWC01000197">
    <property type="protein sequence ID" value="KAA1065104.1"/>
    <property type="molecule type" value="Genomic_DNA"/>
</dbReference>
<accession>A0A5B0LNK8</accession>
<keyword evidence="2" id="KW-1185">Reference proteome</keyword>
<sequence length="58" mass="6873">MKKTNQWIMNPSLKHKEAEAVGLENQKSMVLKEKETNLKRTKELEIQVESLDQQLCRF</sequence>
<name>A0A5B0LNK8_PUCGR</name>
<protein>
    <submittedName>
        <fullName evidence="1">Uncharacterized protein</fullName>
    </submittedName>
</protein>
<evidence type="ECO:0000313" key="1">
    <source>
        <dbReference type="EMBL" id="KAA1065104.1"/>
    </source>
</evidence>
<proteinExistence type="predicted"/>
<dbReference type="OrthoDB" id="10491561at2759"/>
<dbReference type="Proteomes" id="UP000324748">
    <property type="component" value="Unassembled WGS sequence"/>
</dbReference>
<reference evidence="1 2" key="1">
    <citation type="submission" date="2019-05" db="EMBL/GenBank/DDBJ databases">
        <title>Emergence of the Ug99 lineage of the wheat stem rust pathogen through somatic hybridization.</title>
        <authorList>
            <person name="Li F."/>
            <person name="Upadhyaya N.M."/>
            <person name="Sperschneider J."/>
            <person name="Matny O."/>
            <person name="Nguyen-Phuc H."/>
            <person name="Mago R."/>
            <person name="Raley C."/>
            <person name="Miller M.E."/>
            <person name="Silverstein K.A.T."/>
            <person name="Henningsen E."/>
            <person name="Hirsch C.D."/>
            <person name="Visser B."/>
            <person name="Pretorius Z.A."/>
            <person name="Steffenson B.J."/>
            <person name="Schwessinger B."/>
            <person name="Dodds P.N."/>
            <person name="Figueroa M."/>
        </authorList>
    </citation>
    <scope>NUCLEOTIDE SEQUENCE [LARGE SCALE GENOMIC DNA]</scope>
    <source>
        <strain evidence="1">21-0</strain>
    </source>
</reference>
<comment type="caution">
    <text evidence="1">The sequence shown here is derived from an EMBL/GenBank/DDBJ whole genome shotgun (WGS) entry which is preliminary data.</text>
</comment>
<organism evidence="1 2">
    <name type="scientific">Puccinia graminis f. sp. tritici</name>
    <dbReference type="NCBI Taxonomy" id="56615"/>
    <lineage>
        <taxon>Eukaryota</taxon>
        <taxon>Fungi</taxon>
        <taxon>Dikarya</taxon>
        <taxon>Basidiomycota</taxon>
        <taxon>Pucciniomycotina</taxon>
        <taxon>Pucciniomycetes</taxon>
        <taxon>Pucciniales</taxon>
        <taxon>Pucciniaceae</taxon>
        <taxon>Puccinia</taxon>
    </lineage>
</organism>